<evidence type="ECO:0000313" key="1">
    <source>
        <dbReference type="EMBL" id="VEL21442.1"/>
    </source>
</evidence>
<feature type="non-terminal residue" evidence="1">
    <location>
        <position position="1"/>
    </location>
</feature>
<accession>A0A3S5BEM1</accession>
<dbReference type="Proteomes" id="UP000784294">
    <property type="component" value="Unassembled WGS sequence"/>
</dbReference>
<sequence length="158" mass="17252">MIFKSLPDAGSLKKDELGKNDEATARLFVPVKSRGHSTIRKRVCGMLFQQSPMQLVLARFDLGRPAYAVAEKDQIIWSHLTCPGAAKHAGDLHNGLLVEAKTVGLTTCCHHVNGQPVGHSAGLGLVRTADSRGRRRRLVGSRPDQFRRTLGTFALLLC</sequence>
<dbReference type="AlphaFoldDB" id="A0A3S5BEM1"/>
<keyword evidence="2" id="KW-1185">Reference proteome</keyword>
<dbReference type="EMBL" id="CAAALY010051360">
    <property type="protein sequence ID" value="VEL21442.1"/>
    <property type="molecule type" value="Genomic_DNA"/>
</dbReference>
<protein>
    <submittedName>
        <fullName evidence="1">Uncharacterized protein</fullName>
    </submittedName>
</protein>
<reference evidence="1" key="1">
    <citation type="submission" date="2018-11" db="EMBL/GenBank/DDBJ databases">
        <authorList>
            <consortium name="Pathogen Informatics"/>
        </authorList>
    </citation>
    <scope>NUCLEOTIDE SEQUENCE</scope>
</reference>
<proteinExistence type="predicted"/>
<evidence type="ECO:0000313" key="2">
    <source>
        <dbReference type="Proteomes" id="UP000784294"/>
    </source>
</evidence>
<gene>
    <name evidence="1" type="ORF">PXEA_LOCUS14882</name>
</gene>
<name>A0A3S5BEM1_9PLAT</name>
<organism evidence="1 2">
    <name type="scientific">Protopolystoma xenopodis</name>
    <dbReference type="NCBI Taxonomy" id="117903"/>
    <lineage>
        <taxon>Eukaryota</taxon>
        <taxon>Metazoa</taxon>
        <taxon>Spiralia</taxon>
        <taxon>Lophotrochozoa</taxon>
        <taxon>Platyhelminthes</taxon>
        <taxon>Monogenea</taxon>
        <taxon>Polyopisthocotylea</taxon>
        <taxon>Polystomatidea</taxon>
        <taxon>Polystomatidae</taxon>
        <taxon>Protopolystoma</taxon>
    </lineage>
</organism>
<comment type="caution">
    <text evidence="1">The sequence shown here is derived from an EMBL/GenBank/DDBJ whole genome shotgun (WGS) entry which is preliminary data.</text>
</comment>